<evidence type="ECO:0000256" key="1">
    <source>
        <dbReference type="ARBA" id="ARBA00004141"/>
    </source>
</evidence>
<dbReference type="GO" id="GO:0042168">
    <property type="term" value="P:heme metabolic process"/>
    <property type="evidence" value="ECO:0007669"/>
    <property type="project" value="InterPro"/>
</dbReference>
<dbReference type="InterPro" id="IPR005254">
    <property type="entry name" value="Heme_biosyn_assoc_TPR_pro"/>
</dbReference>
<keyword evidence="6 7" id="KW-0472">Membrane</keyword>
<evidence type="ECO:0000256" key="2">
    <source>
        <dbReference type="ARBA" id="ARBA00004236"/>
    </source>
</evidence>
<evidence type="ECO:0000313" key="10">
    <source>
        <dbReference type="Proteomes" id="UP000006683"/>
    </source>
</evidence>
<dbReference type="OrthoDB" id="7067577at2"/>
<dbReference type="PROSITE" id="PS50293">
    <property type="entry name" value="TPR_REGION"/>
    <property type="match status" value="1"/>
</dbReference>
<evidence type="ECO:0000256" key="6">
    <source>
        <dbReference type="ARBA" id="ARBA00023136"/>
    </source>
</evidence>
<evidence type="ECO:0000256" key="7">
    <source>
        <dbReference type="SAM" id="Phobius"/>
    </source>
</evidence>
<dbReference type="Proteomes" id="UP000006683">
    <property type="component" value="Chromosome"/>
</dbReference>
<dbReference type="HOGENOM" id="CLU_037501_2_1_6"/>
<dbReference type="KEGG" id="fbl:Fbal_3688"/>
<sequence>MIRILFYTLLVLAGLYAGPKLVANQGYVLIAVGDYTIETSVVKGVLMLLVLFGLLQLLEYLVVKLIGLTGFTLSSPQRWRRKRSRKHTLQGALALAQEDWAAAEKAMARGAQAGEYPVINYLAAARAAHHGGDPEACERYLAEAQKQPGAEKAVQVTRLRYQLDDGQLAQARQGLEALDAKLRQQPQVLKLALELYRRQQDWDALARLMPALSKHKVLTEAELAALPEEIEVVCLSQSPDREALEQRWQGLSRRLKRSESVLVAYANGLARFGDAAAGRKLVLDRFDKETPQPALLAVLPALSEDAAEAVSHILQRKYPDSDLLELKDCYAALAEQDRAWRRAKEWRQKAVEQAPSAERYRALARVQEQLGEREGALHSYRQLLSLS</sequence>
<keyword evidence="5 7" id="KW-1133">Transmembrane helix</keyword>
<dbReference type="STRING" id="550540.Fbal_3688"/>
<evidence type="ECO:0000256" key="3">
    <source>
        <dbReference type="ARBA" id="ARBA00022475"/>
    </source>
</evidence>
<evidence type="ECO:0000313" key="9">
    <source>
        <dbReference type="EMBL" id="ADN77884.1"/>
    </source>
</evidence>
<dbReference type="RefSeq" id="WP_013347189.1">
    <property type="nucleotide sequence ID" value="NC_014541.1"/>
</dbReference>
<dbReference type="GeneID" id="67183891"/>
<organism evidence="9 10">
    <name type="scientific">Ferrimonas balearica (strain DSM 9799 / CCM 4581 / KCTC 23876 / PAT)</name>
    <dbReference type="NCBI Taxonomy" id="550540"/>
    <lineage>
        <taxon>Bacteria</taxon>
        <taxon>Pseudomonadati</taxon>
        <taxon>Pseudomonadota</taxon>
        <taxon>Gammaproteobacteria</taxon>
        <taxon>Alteromonadales</taxon>
        <taxon>Ferrimonadaceae</taxon>
        <taxon>Ferrimonas</taxon>
    </lineage>
</organism>
<keyword evidence="4 7" id="KW-0812">Transmembrane</keyword>
<accession>E1SQB3</accession>
<keyword evidence="10" id="KW-1185">Reference proteome</keyword>
<comment type="subcellular location">
    <subcellularLocation>
        <location evidence="2">Cell membrane</location>
    </subcellularLocation>
    <subcellularLocation>
        <location evidence="1">Membrane</location>
        <topology evidence="1">Multi-pass membrane protein</topology>
    </subcellularLocation>
</comment>
<dbReference type="EMBL" id="CP002209">
    <property type="protein sequence ID" value="ADN77884.1"/>
    <property type="molecule type" value="Genomic_DNA"/>
</dbReference>
<evidence type="ECO:0000256" key="5">
    <source>
        <dbReference type="ARBA" id="ARBA00022989"/>
    </source>
</evidence>
<dbReference type="AlphaFoldDB" id="E1SQB3"/>
<proteinExistence type="predicted"/>
<evidence type="ECO:0000256" key="4">
    <source>
        <dbReference type="ARBA" id="ARBA00022692"/>
    </source>
</evidence>
<dbReference type="NCBIfam" id="TIGR00540">
    <property type="entry name" value="TPR_hemY_coli"/>
    <property type="match status" value="1"/>
</dbReference>
<name>E1SQB3_FERBD</name>
<dbReference type="InterPro" id="IPR010817">
    <property type="entry name" value="HemY_N"/>
</dbReference>
<dbReference type="eggNOG" id="COG3071">
    <property type="taxonomic scope" value="Bacteria"/>
</dbReference>
<feature type="transmembrane region" description="Helical" evidence="7">
    <location>
        <begin position="47"/>
        <end position="73"/>
    </location>
</feature>
<keyword evidence="3" id="KW-1003">Cell membrane</keyword>
<gene>
    <name evidence="9" type="ordered locus">Fbal_3688</name>
</gene>
<dbReference type="GO" id="GO:0005886">
    <property type="term" value="C:plasma membrane"/>
    <property type="evidence" value="ECO:0007669"/>
    <property type="project" value="UniProtKB-SubCell"/>
</dbReference>
<protein>
    <submittedName>
        <fullName evidence="9">HemY domain protein</fullName>
    </submittedName>
</protein>
<reference evidence="9 10" key="1">
    <citation type="journal article" date="2010" name="Stand. Genomic Sci.">
        <title>Complete genome sequence of Ferrimonas balearica type strain (PAT).</title>
        <authorList>
            <person name="Nolan M."/>
            <person name="Sikorski J."/>
            <person name="Davenport K."/>
            <person name="Lucas S."/>
            <person name="Glavina Del Rio T."/>
            <person name="Tice H."/>
            <person name="Cheng J."/>
            <person name="Goodwin L."/>
            <person name="Pitluck S."/>
            <person name="Liolios K."/>
            <person name="Ivanova N."/>
            <person name="Mavromatis K."/>
            <person name="Ovchinnikova G."/>
            <person name="Pati A."/>
            <person name="Chen A."/>
            <person name="Palaniappan K."/>
            <person name="Land M."/>
            <person name="Hauser L."/>
            <person name="Chang Y."/>
            <person name="Jeffries C."/>
            <person name="Tapia R."/>
            <person name="Brettin T."/>
            <person name="Detter J."/>
            <person name="Han C."/>
            <person name="Yasawong M."/>
            <person name="Rohde M."/>
            <person name="Tindall B."/>
            <person name="Goker M."/>
            <person name="Woyke T."/>
            <person name="Bristow J."/>
            <person name="Eisen J."/>
            <person name="Markowitz V."/>
            <person name="Hugenholtz P."/>
            <person name="Kyrpides N."/>
            <person name="Klenk H."/>
            <person name="Lapidus A."/>
        </authorList>
    </citation>
    <scope>NUCLEOTIDE SEQUENCE [LARGE SCALE GENOMIC DNA]</scope>
    <source>
        <strain evidence="10">DSM 9799 / CCM 4581 / KCTC 23876 / PAT</strain>
    </source>
</reference>
<feature type="domain" description="HemY N-terminal" evidence="8">
    <location>
        <begin position="26"/>
        <end position="131"/>
    </location>
</feature>
<evidence type="ECO:0000259" key="8">
    <source>
        <dbReference type="Pfam" id="PF07219"/>
    </source>
</evidence>
<dbReference type="Pfam" id="PF07219">
    <property type="entry name" value="HemY_N"/>
    <property type="match status" value="1"/>
</dbReference>